<reference evidence="1 2" key="1">
    <citation type="submission" date="2018-04" db="EMBL/GenBank/DDBJ databases">
        <title>Genomic Encyclopedia of Type Strains, Phase IV (KMG-IV): sequencing the most valuable type-strain genomes for metagenomic binning, comparative biology and taxonomic classification.</title>
        <authorList>
            <person name="Goeker M."/>
        </authorList>
    </citation>
    <scope>NUCLEOTIDE SEQUENCE [LARGE SCALE GENOMIC DNA]</scope>
    <source>
        <strain evidence="1 2">DSM 10065</strain>
    </source>
</reference>
<sequence>MTQPAFYTSGRARYLLEQHCDNFEEKVMNKTLIATTGILLCAGLAACTTPRDATQLSQKTVHYVCGPQGAQQPLTVQYTFQGTEALAAKVIYNAQAVDLTRATASNADMVGNTFRGNGYTWTTDKFNFDTVGETQGNMLTQDVVQTVNGQQTTVSNIIANNCMVSGPIRTHPNNTANPPQ</sequence>
<organism evidence="1 2">
    <name type="scientific">Pusillimonas noertemannii</name>
    <dbReference type="NCBI Taxonomy" id="305977"/>
    <lineage>
        <taxon>Bacteria</taxon>
        <taxon>Pseudomonadati</taxon>
        <taxon>Pseudomonadota</taxon>
        <taxon>Betaproteobacteria</taxon>
        <taxon>Burkholderiales</taxon>
        <taxon>Alcaligenaceae</taxon>
        <taxon>Pusillimonas</taxon>
    </lineage>
</organism>
<dbReference type="STRING" id="1231391.GCA_000308195_03505"/>
<accession>A0A2U1CSW0</accession>
<keyword evidence="2" id="KW-1185">Reference proteome</keyword>
<protein>
    <submittedName>
        <fullName evidence="1">Uncharacterized protein</fullName>
    </submittedName>
</protein>
<dbReference type="EMBL" id="QEKO01000001">
    <property type="protein sequence ID" value="PVY68914.1"/>
    <property type="molecule type" value="Genomic_DNA"/>
</dbReference>
<name>A0A2U1CSW0_9BURK</name>
<dbReference type="Proteomes" id="UP000246145">
    <property type="component" value="Unassembled WGS sequence"/>
</dbReference>
<dbReference type="RefSeq" id="WP_017525862.1">
    <property type="nucleotide sequence ID" value="NZ_JACCEX010000008.1"/>
</dbReference>
<dbReference type="AlphaFoldDB" id="A0A2U1CSW0"/>
<evidence type="ECO:0000313" key="1">
    <source>
        <dbReference type="EMBL" id="PVY68914.1"/>
    </source>
</evidence>
<comment type="caution">
    <text evidence="1">The sequence shown here is derived from an EMBL/GenBank/DDBJ whole genome shotgun (WGS) entry which is preliminary data.</text>
</comment>
<proteinExistence type="predicted"/>
<gene>
    <name evidence="1" type="ORF">C7440_1328</name>
</gene>
<evidence type="ECO:0000313" key="2">
    <source>
        <dbReference type="Proteomes" id="UP000246145"/>
    </source>
</evidence>